<protein>
    <submittedName>
        <fullName evidence="5">FIZZY-related 2-like protein</fullName>
    </submittedName>
</protein>
<organism evidence="5 6">
    <name type="scientific">Tanacetum coccineum</name>
    <dbReference type="NCBI Taxonomy" id="301880"/>
    <lineage>
        <taxon>Eukaryota</taxon>
        <taxon>Viridiplantae</taxon>
        <taxon>Streptophyta</taxon>
        <taxon>Embryophyta</taxon>
        <taxon>Tracheophyta</taxon>
        <taxon>Spermatophyta</taxon>
        <taxon>Magnoliopsida</taxon>
        <taxon>eudicotyledons</taxon>
        <taxon>Gunneridae</taxon>
        <taxon>Pentapetalae</taxon>
        <taxon>asterids</taxon>
        <taxon>campanulids</taxon>
        <taxon>Asterales</taxon>
        <taxon>Asteraceae</taxon>
        <taxon>Asteroideae</taxon>
        <taxon>Anthemideae</taxon>
        <taxon>Anthemidinae</taxon>
        <taxon>Tanacetum</taxon>
    </lineage>
</organism>
<feature type="compositionally biased region" description="Basic and acidic residues" evidence="4">
    <location>
        <begin position="332"/>
        <end position="349"/>
    </location>
</feature>
<keyword evidence="3" id="KW-0131">Cell cycle</keyword>
<keyword evidence="1" id="KW-0853">WD repeat</keyword>
<feature type="region of interest" description="Disordered" evidence="4">
    <location>
        <begin position="326"/>
        <end position="353"/>
    </location>
</feature>
<gene>
    <name evidence="5" type="ORF">Tco_0922930</name>
</gene>
<dbReference type="SUPFAM" id="SSF50978">
    <property type="entry name" value="WD40 repeat-like"/>
    <property type="match status" value="1"/>
</dbReference>
<dbReference type="PANTHER" id="PTHR19918">
    <property type="entry name" value="CELL DIVISION CYCLE 20 CDC20 FIZZY -RELATED"/>
    <property type="match status" value="1"/>
</dbReference>
<proteinExistence type="predicted"/>
<evidence type="ECO:0000313" key="6">
    <source>
        <dbReference type="Proteomes" id="UP001151760"/>
    </source>
</evidence>
<reference evidence="5" key="1">
    <citation type="journal article" date="2022" name="Int. J. Mol. Sci.">
        <title>Draft Genome of Tanacetum Coccineum: Genomic Comparison of Closely Related Tanacetum-Family Plants.</title>
        <authorList>
            <person name="Yamashiro T."/>
            <person name="Shiraishi A."/>
            <person name="Nakayama K."/>
            <person name="Satake H."/>
        </authorList>
    </citation>
    <scope>NUCLEOTIDE SEQUENCE</scope>
</reference>
<dbReference type="EMBL" id="BQNB010014799">
    <property type="protein sequence ID" value="GJT32511.1"/>
    <property type="molecule type" value="Genomic_DNA"/>
</dbReference>
<dbReference type="PANTHER" id="PTHR19918:SF1">
    <property type="entry name" value="FIZZY-RELATED PROTEIN HOMOLOG"/>
    <property type="match status" value="1"/>
</dbReference>
<reference evidence="5" key="2">
    <citation type="submission" date="2022-01" db="EMBL/GenBank/DDBJ databases">
        <authorList>
            <person name="Yamashiro T."/>
            <person name="Shiraishi A."/>
            <person name="Satake H."/>
            <person name="Nakayama K."/>
        </authorList>
    </citation>
    <scope>NUCLEOTIDE SEQUENCE</scope>
</reference>
<accession>A0ABQ5CZI7</accession>
<dbReference type="InterPro" id="IPR015943">
    <property type="entry name" value="WD40/YVTN_repeat-like_dom_sf"/>
</dbReference>
<keyword evidence="6" id="KW-1185">Reference proteome</keyword>
<evidence type="ECO:0000256" key="4">
    <source>
        <dbReference type="SAM" id="MobiDB-lite"/>
    </source>
</evidence>
<evidence type="ECO:0000256" key="2">
    <source>
        <dbReference type="ARBA" id="ARBA00022737"/>
    </source>
</evidence>
<evidence type="ECO:0000256" key="1">
    <source>
        <dbReference type="ARBA" id="ARBA00022574"/>
    </source>
</evidence>
<dbReference type="Proteomes" id="UP001151760">
    <property type="component" value="Unassembled WGS sequence"/>
</dbReference>
<dbReference type="InterPro" id="IPR016142">
    <property type="entry name" value="Citrate_synth-like_lrg_a-sub"/>
</dbReference>
<dbReference type="InterPro" id="IPR036322">
    <property type="entry name" value="WD40_repeat_dom_sf"/>
</dbReference>
<name>A0ABQ5CZI7_9ASTR</name>
<dbReference type="Gene3D" id="2.130.10.10">
    <property type="entry name" value="YVTN repeat-like/Quinoprotein amine dehydrogenase"/>
    <property type="match status" value="1"/>
</dbReference>
<comment type="caution">
    <text evidence="5">The sequence shown here is derived from an EMBL/GenBank/DDBJ whole genome shotgun (WGS) entry which is preliminary data.</text>
</comment>
<evidence type="ECO:0000313" key="5">
    <source>
        <dbReference type="EMBL" id="GJT32511.1"/>
    </source>
</evidence>
<keyword evidence="2" id="KW-0677">Repeat</keyword>
<dbReference type="InterPro" id="IPR033010">
    <property type="entry name" value="Cdc20/Fizzy"/>
</dbReference>
<sequence length="387" mass="43265">MFNDIFYLDAALKKILCNARGLRFESFCGGFPSTWEFVGFCPIDASIQGWQGLPSGYVLWNRITNYYSRLAGTTFWPCESEFINLQRVWAEYALKRQEAVIEAFNAERLGDTLLPRMKLEINFRSGHRWSLSSWARDQLPTLGSFSLTVDPNGTRKLIILGHGNIHQTSGIWQNGHFEKSDPRWYIPGLDDRLKKIKSEYGKDQLGNITVDMVLGGLRGMTGLLWETSLLNPDEVLDAPAFQDDFYLNLVDWSSHNVLAVGLGNCVTKLYDLGNDDSVCRLGGHNGGTSLAVGTSKGKVQDTACCKRVRTMEGHRLRVGALPWSSSMLSSGSRDKSILQRASDGNDNRRQSQMSASNNMQLLTHLVLSAVMDVVSEGLSQTYVSYHM</sequence>
<evidence type="ECO:0000256" key="3">
    <source>
        <dbReference type="ARBA" id="ARBA00023306"/>
    </source>
</evidence>
<dbReference type="Gene3D" id="1.10.580.10">
    <property type="entry name" value="Citrate Synthase, domain 1"/>
    <property type="match status" value="1"/>
</dbReference>